<feature type="non-terminal residue" evidence="4">
    <location>
        <position position="1"/>
    </location>
</feature>
<comment type="function">
    <text evidence="2">Component of the ribosome assembly machinery. Nuclear paralog of the ribosomal protein P0, it binds pre-60S subunits at an early stage of assembly in the nucleolus, and is replaced by P0 in cytoplasmic pre-60S subunits and mature 80S ribosomes.</text>
</comment>
<comment type="subcellular location">
    <subcellularLocation>
        <location evidence="2">Cytoplasm</location>
    </subcellularLocation>
    <subcellularLocation>
        <location evidence="2">Nucleus</location>
        <location evidence="2">Nucleolus</location>
    </subcellularLocation>
</comment>
<dbReference type="InterPro" id="IPR001790">
    <property type="entry name" value="Ribosomal_uL10"/>
</dbReference>
<dbReference type="SUPFAM" id="SSF160369">
    <property type="entry name" value="Ribosomal protein L10-like"/>
    <property type="match status" value="1"/>
</dbReference>
<comment type="subunit">
    <text evidence="2">Associates with the pre-60S ribosomal particle.</text>
</comment>
<keyword evidence="2" id="KW-0539">Nucleus</keyword>
<dbReference type="InterPro" id="IPR043141">
    <property type="entry name" value="Ribosomal_uL10-like_sf"/>
</dbReference>
<dbReference type="PANTHER" id="PTHR45841">
    <property type="entry name" value="MRNA TURNOVER PROTEIN 4 MRTO4"/>
    <property type="match status" value="1"/>
</dbReference>
<name>A0A8S3ZS71_9EUPU</name>
<evidence type="ECO:0000256" key="3">
    <source>
        <dbReference type="SAM" id="MobiDB-lite"/>
    </source>
</evidence>
<dbReference type="InterPro" id="IPR033867">
    <property type="entry name" value="Mrt4"/>
</dbReference>
<dbReference type="GO" id="GO:0000027">
    <property type="term" value="P:ribosomal large subunit assembly"/>
    <property type="evidence" value="ECO:0007669"/>
    <property type="project" value="InterPro"/>
</dbReference>
<accession>A0A8S3ZS71</accession>
<evidence type="ECO:0000313" key="4">
    <source>
        <dbReference type="EMBL" id="CAG5129291.1"/>
    </source>
</evidence>
<dbReference type="GO" id="GO:0005730">
    <property type="term" value="C:nucleolus"/>
    <property type="evidence" value="ECO:0007669"/>
    <property type="project" value="UniProtKB-SubCell"/>
</dbReference>
<dbReference type="AlphaFoldDB" id="A0A8S3ZS71"/>
<dbReference type="FunFam" id="3.30.70.1730:FF:000005">
    <property type="entry name" value="Ribosome assembly factor mrt4"/>
    <property type="match status" value="1"/>
</dbReference>
<dbReference type="EMBL" id="CAJHNH020003439">
    <property type="protein sequence ID" value="CAG5129291.1"/>
    <property type="molecule type" value="Genomic_DNA"/>
</dbReference>
<dbReference type="GO" id="GO:0003723">
    <property type="term" value="F:RNA binding"/>
    <property type="evidence" value="ECO:0007669"/>
    <property type="project" value="TreeGrafter"/>
</dbReference>
<dbReference type="OrthoDB" id="10262308at2759"/>
<dbReference type="PANTHER" id="PTHR45841:SF1">
    <property type="entry name" value="MRNA TURNOVER PROTEIN 4 HOMOLOG"/>
    <property type="match status" value="1"/>
</dbReference>
<feature type="region of interest" description="Disordered" evidence="3">
    <location>
        <begin position="136"/>
        <end position="159"/>
    </location>
</feature>
<dbReference type="Gene3D" id="3.30.70.1730">
    <property type="match status" value="1"/>
</dbReference>
<proteinExistence type="inferred from homology"/>
<dbReference type="CDD" id="cd05796">
    <property type="entry name" value="Ribosomal_P0_like"/>
    <property type="match status" value="1"/>
</dbReference>
<dbReference type="Pfam" id="PF00466">
    <property type="entry name" value="Ribosomal_L10"/>
    <property type="match status" value="1"/>
</dbReference>
<feature type="compositionally biased region" description="Polar residues" evidence="3">
    <location>
        <begin position="140"/>
        <end position="149"/>
    </location>
</feature>
<dbReference type="Proteomes" id="UP000678393">
    <property type="component" value="Unassembled WGS sequence"/>
</dbReference>
<keyword evidence="2" id="KW-0690">Ribosome biogenesis</keyword>
<dbReference type="GO" id="GO:0000956">
    <property type="term" value="P:nuclear-transcribed mRNA catabolic process"/>
    <property type="evidence" value="ECO:0007669"/>
    <property type="project" value="TreeGrafter"/>
</dbReference>
<evidence type="ECO:0000256" key="1">
    <source>
        <dbReference type="ARBA" id="ARBA00008889"/>
    </source>
</evidence>
<dbReference type="GO" id="GO:0006364">
    <property type="term" value="P:rRNA processing"/>
    <property type="evidence" value="ECO:0007669"/>
    <property type="project" value="TreeGrafter"/>
</dbReference>
<comment type="caution">
    <text evidence="4">The sequence shown here is derived from an EMBL/GenBank/DDBJ whole genome shotgun (WGS) entry which is preliminary data.</text>
</comment>
<dbReference type="InterPro" id="IPR051742">
    <property type="entry name" value="Ribosome_Assembly_uL10"/>
</dbReference>
<comment type="similarity">
    <text evidence="1 2">Belongs to the universal ribosomal protein uL10 family.</text>
</comment>
<dbReference type="GO" id="GO:0030687">
    <property type="term" value="C:preribosome, large subunit precursor"/>
    <property type="evidence" value="ECO:0007669"/>
    <property type="project" value="TreeGrafter"/>
</dbReference>
<organism evidence="4 5">
    <name type="scientific">Candidula unifasciata</name>
    <dbReference type="NCBI Taxonomy" id="100452"/>
    <lineage>
        <taxon>Eukaryota</taxon>
        <taxon>Metazoa</taxon>
        <taxon>Spiralia</taxon>
        <taxon>Lophotrochozoa</taxon>
        <taxon>Mollusca</taxon>
        <taxon>Gastropoda</taxon>
        <taxon>Heterobranchia</taxon>
        <taxon>Euthyneura</taxon>
        <taxon>Panpulmonata</taxon>
        <taxon>Eupulmonata</taxon>
        <taxon>Stylommatophora</taxon>
        <taxon>Helicina</taxon>
        <taxon>Helicoidea</taxon>
        <taxon>Geomitridae</taxon>
        <taxon>Candidula</taxon>
    </lineage>
</organism>
<protein>
    <recommendedName>
        <fullName evidence="2">Ribosome assembly factor mrt4</fullName>
    </recommendedName>
</protein>
<sequence length="159" mass="18501">MPKSKRDKKVSLTQTRKKGLEMKQILIEKIRETADQYANIFTFSVYNMRNDKLKEIRQEWSHSRLFFGKNKLLQIALGSIEDGEYRENLSKQLQGQTGLLFTNKGEREVSRYFESLYKPSCTRSVAAQTVELKEGPLPEFSQSPESQLRQLGLPVQLKR</sequence>
<gene>
    <name evidence="4" type="ORF">CUNI_LOCUS14849</name>
</gene>
<keyword evidence="2" id="KW-0963">Cytoplasm</keyword>
<evidence type="ECO:0000313" key="5">
    <source>
        <dbReference type="Proteomes" id="UP000678393"/>
    </source>
</evidence>
<evidence type="ECO:0000256" key="2">
    <source>
        <dbReference type="RuleBase" id="RU364039"/>
    </source>
</evidence>
<keyword evidence="5" id="KW-1185">Reference proteome</keyword>
<reference evidence="4" key="1">
    <citation type="submission" date="2021-04" db="EMBL/GenBank/DDBJ databases">
        <authorList>
            <consortium name="Molecular Ecology Group"/>
        </authorList>
    </citation>
    <scope>NUCLEOTIDE SEQUENCE</scope>
</reference>
<dbReference type="GO" id="GO:0005737">
    <property type="term" value="C:cytoplasm"/>
    <property type="evidence" value="ECO:0007669"/>
    <property type="project" value="UniProtKB-SubCell"/>
</dbReference>